<name>A0A0C2DJP3_9BILA</name>
<protein>
    <submittedName>
        <fullName evidence="1">Uncharacterized protein</fullName>
    </submittedName>
</protein>
<keyword evidence="2" id="KW-1185">Reference proteome</keyword>
<dbReference type="EMBL" id="KN729116">
    <property type="protein sequence ID" value="KIH62722.1"/>
    <property type="molecule type" value="Genomic_DNA"/>
</dbReference>
<evidence type="ECO:0000313" key="2">
    <source>
        <dbReference type="Proteomes" id="UP000054047"/>
    </source>
</evidence>
<dbReference type="AlphaFoldDB" id="A0A0C2DJP3"/>
<evidence type="ECO:0000313" key="1">
    <source>
        <dbReference type="EMBL" id="KIH62722.1"/>
    </source>
</evidence>
<accession>A0A0C2DJP3</accession>
<dbReference type="Proteomes" id="UP000054047">
    <property type="component" value="Unassembled WGS sequence"/>
</dbReference>
<dbReference type="OrthoDB" id="338816at2759"/>
<gene>
    <name evidence="1" type="ORF">ANCDUO_06991</name>
</gene>
<reference evidence="1 2" key="1">
    <citation type="submission" date="2013-12" db="EMBL/GenBank/DDBJ databases">
        <title>Draft genome of the parsitic nematode Ancylostoma duodenale.</title>
        <authorList>
            <person name="Mitreva M."/>
        </authorList>
    </citation>
    <scope>NUCLEOTIDE SEQUENCE [LARGE SCALE GENOMIC DNA]</scope>
    <source>
        <strain evidence="1 2">Zhejiang</strain>
    </source>
</reference>
<proteinExistence type="predicted"/>
<sequence length="95" mass="10470">MATCRTYDPFIESIIDKSEERRRAADAARNAAVDAQWVPKGFVPKCGGPVFGDGDFVLIFSTFEPLTVPVPYISPAPFFQLEKEILNVLGNVFSS</sequence>
<organism evidence="1 2">
    <name type="scientific">Ancylostoma duodenale</name>
    <dbReference type="NCBI Taxonomy" id="51022"/>
    <lineage>
        <taxon>Eukaryota</taxon>
        <taxon>Metazoa</taxon>
        <taxon>Ecdysozoa</taxon>
        <taxon>Nematoda</taxon>
        <taxon>Chromadorea</taxon>
        <taxon>Rhabditida</taxon>
        <taxon>Rhabditina</taxon>
        <taxon>Rhabditomorpha</taxon>
        <taxon>Strongyloidea</taxon>
        <taxon>Ancylostomatidae</taxon>
        <taxon>Ancylostomatinae</taxon>
        <taxon>Ancylostoma</taxon>
    </lineage>
</organism>